<evidence type="ECO:0000259" key="2">
    <source>
        <dbReference type="Pfam" id="PF02517"/>
    </source>
</evidence>
<organism evidence="3 4">
    <name type="scientific">Stenotrophomonas maltophilia</name>
    <name type="common">Pseudomonas maltophilia</name>
    <name type="synonym">Xanthomonas maltophilia</name>
    <dbReference type="NCBI Taxonomy" id="40324"/>
    <lineage>
        <taxon>Bacteria</taxon>
        <taxon>Pseudomonadati</taxon>
        <taxon>Pseudomonadota</taxon>
        <taxon>Gammaproteobacteria</taxon>
        <taxon>Lysobacterales</taxon>
        <taxon>Lysobacteraceae</taxon>
        <taxon>Stenotrophomonas</taxon>
        <taxon>Stenotrophomonas maltophilia group</taxon>
    </lineage>
</organism>
<evidence type="ECO:0000313" key="3">
    <source>
        <dbReference type="EMBL" id="OWQ55338.1"/>
    </source>
</evidence>
<keyword evidence="3" id="KW-0645">Protease</keyword>
<dbReference type="EMBL" id="NIVS01000012">
    <property type="protein sequence ID" value="OWQ55338.1"/>
    <property type="molecule type" value="Genomic_DNA"/>
</dbReference>
<dbReference type="Proteomes" id="UP000198157">
    <property type="component" value="Unassembled WGS sequence"/>
</dbReference>
<feature type="transmembrane region" description="Helical" evidence="1">
    <location>
        <begin position="143"/>
        <end position="164"/>
    </location>
</feature>
<gene>
    <name evidence="3" type="ORF">CEE60_05320</name>
</gene>
<name>A0A246HPG5_STEMA</name>
<protein>
    <submittedName>
        <fullName evidence="3">CPBP family intramembrane metalloprotease</fullName>
    </submittedName>
</protein>
<dbReference type="GO" id="GO:0004175">
    <property type="term" value="F:endopeptidase activity"/>
    <property type="evidence" value="ECO:0007669"/>
    <property type="project" value="UniProtKB-ARBA"/>
</dbReference>
<keyword evidence="1" id="KW-0472">Membrane</keyword>
<dbReference type="GO" id="GO:0080120">
    <property type="term" value="P:CAAX-box protein maturation"/>
    <property type="evidence" value="ECO:0007669"/>
    <property type="project" value="UniProtKB-ARBA"/>
</dbReference>
<keyword evidence="1" id="KW-1133">Transmembrane helix</keyword>
<feature type="transmembrane region" description="Helical" evidence="1">
    <location>
        <begin position="195"/>
        <end position="215"/>
    </location>
</feature>
<dbReference type="Pfam" id="PF02517">
    <property type="entry name" value="Rce1-like"/>
    <property type="match status" value="1"/>
</dbReference>
<feature type="transmembrane region" description="Helical" evidence="1">
    <location>
        <begin position="221"/>
        <end position="243"/>
    </location>
</feature>
<dbReference type="GO" id="GO:0008237">
    <property type="term" value="F:metallopeptidase activity"/>
    <property type="evidence" value="ECO:0007669"/>
    <property type="project" value="UniProtKB-KW"/>
</dbReference>
<feature type="transmembrane region" description="Helical" evidence="1">
    <location>
        <begin position="170"/>
        <end position="188"/>
    </location>
</feature>
<feature type="transmembrane region" description="Helical" evidence="1">
    <location>
        <begin position="111"/>
        <end position="136"/>
    </location>
</feature>
<proteinExistence type="predicted"/>
<feature type="transmembrane region" description="Helical" evidence="1">
    <location>
        <begin position="86"/>
        <end position="105"/>
    </location>
</feature>
<evidence type="ECO:0000313" key="4">
    <source>
        <dbReference type="Proteomes" id="UP000198157"/>
    </source>
</evidence>
<keyword evidence="3" id="KW-0482">Metalloprotease</keyword>
<dbReference type="GO" id="GO:0006508">
    <property type="term" value="P:proteolysis"/>
    <property type="evidence" value="ECO:0007669"/>
    <property type="project" value="UniProtKB-KW"/>
</dbReference>
<dbReference type="AlphaFoldDB" id="A0A246HPG5"/>
<reference evidence="3 4" key="1">
    <citation type="submission" date="2017-06" db="EMBL/GenBank/DDBJ databases">
        <authorList>
            <person name="Kim H.J."/>
            <person name="Triplett B.A."/>
        </authorList>
    </citation>
    <scope>NUCLEOTIDE SEQUENCE [LARGE SCALE GENOMIC DNA]</scope>
    <source>
        <strain evidence="3 4">13146</strain>
    </source>
</reference>
<sequence length="254" mass="27506">MPSLRLPTWLAACVVVLTLAVSINLRDLAAWMGTPIPKLPIPYGGALLDNGLGVLLVLVVAVLLLRPGQRLQALLGLRWNGWQGPALALLATLPCWLGLWWLGGVNPTQNVLALLMLGALFPLAEEIIFRGFGFIFAHRQQRWPWLAAALVQAGIFGAIHWWSFGGGGGMALQVFAITAIGGLVFAWLNTLDGYTLWSGLALHVSLNLAWNVFMITEATAVGWPATVLRLSAAGLAIALVWAWHRRRTRSLTLA</sequence>
<accession>A0A246HPG5</accession>
<keyword evidence="1" id="KW-0812">Transmembrane</keyword>
<feature type="domain" description="CAAX prenyl protease 2/Lysostaphin resistance protein A-like" evidence="2">
    <location>
        <begin position="109"/>
        <end position="208"/>
    </location>
</feature>
<feature type="transmembrane region" description="Helical" evidence="1">
    <location>
        <begin position="46"/>
        <end position="65"/>
    </location>
</feature>
<dbReference type="OrthoDB" id="5996852at2"/>
<keyword evidence="3" id="KW-0378">Hydrolase</keyword>
<evidence type="ECO:0000256" key="1">
    <source>
        <dbReference type="SAM" id="Phobius"/>
    </source>
</evidence>
<comment type="caution">
    <text evidence="3">The sequence shown here is derived from an EMBL/GenBank/DDBJ whole genome shotgun (WGS) entry which is preliminary data.</text>
</comment>
<dbReference type="InterPro" id="IPR003675">
    <property type="entry name" value="Rce1/LyrA-like_dom"/>
</dbReference>